<dbReference type="Gene3D" id="1.10.10.10">
    <property type="entry name" value="Winged helix-like DNA-binding domain superfamily/Winged helix DNA-binding domain"/>
    <property type="match status" value="1"/>
</dbReference>
<evidence type="ECO:0000313" key="2">
    <source>
        <dbReference type="Proteomes" id="UP000323819"/>
    </source>
</evidence>
<evidence type="ECO:0000313" key="1">
    <source>
        <dbReference type="EMBL" id="TXX67473.1"/>
    </source>
</evidence>
<organism evidence="1 2">
    <name type="scientific">Vibrio cholerae</name>
    <dbReference type="NCBI Taxonomy" id="666"/>
    <lineage>
        <taxon>Bacteria</taxon>
        <taxon>Pseudomonadati</taxon>
        <taxon>Pseudomonadota</taxon>
        <taxon>Gammaproteobacteria</taxon>
        <taxon>Vibrionales</taxon>
        <taxon>Vibrionaceae</taxon>
        <taxon>Vibrio</taxon>
    </lineage>
</organism>
<sequence>MEASNLKLLEHHLQLVEAILNSEHIPKELRYFLSQLGSFFNLDRQCAFPTRRRLSERSGYSKSYISELVRRCKEAGYITVSPQYYKSEGDKAARQIANLYQFNLEKFGFYCNKIEREVKNLARKVGKKEKSSKPKWLIDKEAKDAQVTAAYAFIEQENAAFDERTKQYGERKLVDVQALLREARQKAHKT</sequence>
<dbReference type="Proteomes" id="UP000323819">
    <property type="component" value="Unassembled WGS sequence"/>
</dbReference>
<gene>
    <name evidence="1" type="ORF">FXF03_00450</name>
</gene>
<accession>A0ABD7SRM1</accession>
<proteinExistence type="predicted"/>
<reference evidence="1 2" key="1">
    <citation type="submission" date="2019-06" db="EMBL/GenBank/DDBJ databases">
        <title>Vibrio cholerae phylogeny based on whole-genome sequencing reveals genetic diversity and population strucutre.</title>
        <authorList>
            <person name="Zhiqiu Y."/>
            <person name="Bin L."/>
            <person name="Lingyan J."/>
        </authorList>
    </citation>
    <scope>NUCLEOTIDE SEQUENCE [LARGE SCALE GENOMIC DNA]</scope>
    <source>
        <strain evidence="1 2">N2814</strain>
    </source>
</reference>
<dbReference type="InterPro" id="IPR036388">
    <property type="entry name" value="WH-like_DNA-bd_sf"/>
</dbReference>
<name>A0ABD7SRM1_VIBCL</name>
<dbReference type="RefSeq" id="WP_148521207.1">
    <property type="nucleotide sequence ID" value="NZ_VSIJ01000002.1"/>
</dbReference>
<dbReference type="AlphaFoldDB" id="A0ABD7SRM1"/>
<dbReference type="EMBL" id="VSIJ01000002">
    <property type="protein sequence ID" value="TXX67473.1"/>
    <property type="molecule type" value="Genomic_DNA"/>
</dbReference>
<protein>
    <submittedName>
        <fullName evidence="1">MarR family transcriptional regulator</fullName>
    </submittedName>
</protein>
<comment type="caution">
    <text evidence="1">The sequence shown here is derived from an EMBL/GenBank/DDBJ whole genome shotgun (WGS) entry which is preliminary data.</text>
</comment>